<reference evidence="3" key="1">
    <citation type="submission" date="2025-08" db="UniProtKB">
        <authorList>
            <consortium name="RefSeq"/>
        </authorList>
    </citation>
    <scope>IDENTIFICATION</scope>
    <source>
        <tissue evidence="3">Gonads</tissue>
    </source>
</reference>
<proteinExistence type="predicted"/>
<dbReference type="OrthoDB" id="188042at2759"/>
<dbReference type="RefSeq" id="XP_030752098.1">
    <property type="nucleotide sequence ID" value="XM_030896238.1"/>
</dbReference>
<dbReference type="PANTHER" id="PTHR48174">
    <property type="entry name" value="DUF946 FAMILY PROTEIN"/>
    <property type="match status" value="1"/>
</dbReference>
<dbReference type="Proteomes" id="UP000504635">
    <property type="component" value="Unplaced"/>
</dbReference>
<dbReference type="Pfam" id="PF06101">
    <property type="entry name" value="Vps62"/>
    <property type="match status" value="1"/>
</dbReference>
<gene>
    <name evidence="3" type="primary">LOC115879412</name>
</gene>
<dbReference type="PANTHER" id="PTHR48174:SF5">
    <property type="entry name" value="VACUOLAR PROTEIN SORTING-ASSOCIATED PROTEIN 62"/>
    <property type="match status" value="1"/>
</dbReference>
<protein>
    <submittedName>
        <fullName evidence="3">Vacuolar protein sorting-associated protein TDA6 isoform X2</fullName>
    </submittedName>
</protein>
<sequence>MFGKVVLFIYLISFNVFRCAADWFDTQKVENLVKQWSPLIWLAPDEKYMPLDVEQFLENVDIADENAKIISQSRQLSRFHSKRYNSKKSYLVPSVPLDDLKTNSSSFLYGKSPKLSPTVPVYAVITYCNHFSKGNVAKSGFNKTKSPLPYFHVSYWMFYPYNEGKDVCFIGKWPTPLIFSKCFGRYKKMGNHVGDWEHMTLLFSGKEYPEKLYLSLHDLGAYYTYEKATNTFKFESRLKKEKLAHLSTTKEFPEYVRLQGGHPVLFAAEGSHGLWAAPGEHEFVRIPSIRDKNGYGTPWKTWASIKFHHSGRSAPLPWMRFKGRWGSPKSNCVLSRKFGLCELTDGPRGLLRDDQDFYC</sequence>
<organism evidence="2 3">
    <name type="scientific">Sitophilus oryzae</name>
    <name type="common">Rice weevil</name>
    <name type="synonym">Curculio oryzae</name>
    <dbReference type="NCBI Taxonomy" id="7048"/>
    <lineage>
        <taxon>Eukaryota</taxon>
        <taxon>Metazoa</taxon>
        <taxon>Ecdysozoa</taxon>
        <taxon>Arthropoda</taxon>
        <taxon>Hexapoda</taxon>
        <taxon>Insecta</taxon>
        <taxon>Pterygota</taxon>
        <taxon>Neoptera</taxon>
        <taxon>Endopterygota</taxon>
        <taxon>Coleoptera</taxon>
        <taxon>Polyphaga</taxon>
        <taxon>Cucujiformia</taxon>
        <taxon>Curculionidae</taxon>
        <taxon>Dryophthorinae</taxon>
        <taxon>Sitophilus</taxon>
    </lineage>
</organism>
<dbReference type="InterPro" id="IPR009291">
    <property type="entry name" value="Vps62"/>
</dbReference>
<evidence type="ECO:0000313" key="3">
    <source>
        <dbReference type="RefSeq" id="XP_030752098.1"/>
    </source>
</evidence>
<evidence type="ECO:0000256" key="1">
    <source>
        <dbReference type="SAM" id="SignalP"/>
    </source>
</evidence>
<dbReference type="InParanoid" id="A0A6J2XKR3"/>
<keyword evidence="2" id="KW-1185">Reference proteome</keyword>
<feature type="signal peptide" evidence="1">
    <location>
        <begin position="1"/>
        <end position="21"/>
    </location>
</feature>
<dbReference type="GeneID" id="115879412"/>
<keyword evidence="1" id="KW-0732">Signal</keyword>
<accession>A0A6J2XKR3</accession>
<dbReference type="AlphaFoldDB" id="A0A6J2XKR3"/>
<evidence type="ECO:0000313" key="2">
    <source>
        <dbReference type="Proteomes" id="UP000504635"/>
    </source>
</evidence>
<name>A0A6J2XKR3_SITOR</name>
<feature type="chain" id="PRO_5026989286" evidence="1">
    <location>
        <begin position="22"/>
        <end position="359"/>
    </location>
</feature>